<proteinExistence type="predicted"/>
<dbReference type="AlphaFoldDB" id="A0A8J7FM31"/>
<gene>
    <name evidence="4" type="ORF">IOQ59_15975</name>
</gene>
<evidence type="ECO:0000313" key="4">
    <source>
        <dbReference type="EMBL" id="MBE9398758.1"/>
    </source>
</evidence>
<feature type="signal peptide" evidence="2">
    <location>
        <begin position="1"/>
        <end position="18"/>
    </location>
</feature>
<keyword evidence="5" id="KW-1185">Reference proteome</keyword>
<dbReference type="Proteomes" id="UP000640333">
    <property type="component" value="Unassembled WGS sequence"/>
</dbReference>
<keyword evidence="2" id="KW-0732">Signal</keyword>
<accession>A0A8J7FM31</accession>
<dbReference type="Pfam" id="PF24514">
    <property type="entry name" value="SpaA_4"/>
    <property type="match status" value="4"/>
</dbReference>
<feature type="non-terminal residue" evidence="4">
    <location>
        <position position="1124"/>
    </location>
</feature>
<feature type="region of interest" description="Disordered" evidence="1">
    <location>
        <begin position="1105"/>
        <end position="1124"/>
    </location>
</feature>
<evidence type="ECO:0000259" key="3">
    <source>
        <dbReference type="Pfam" id="PF24514"/>
    </source>
</evidence>
<evidence type="ECO:0000256" key="2">
    <source>
        <dbReference type="SAM" id="SignalP"/>
    </source>
</evidence>
<dbReference type="EMBL" id="JADEYS010000018">
    <property type="protein sequence ID" value="MBE9398758.1"/>
    <property type="molecule type" value="Genomic_DNA"/>
</dbReference>
<feature type="domain" description="SpaA-like prealbumin fold" evidence="3">
    <location>
        <begin position="792"/>
        <end position="895"/>
    </location>
</feature>
<name>A0A8J7FM31_9GAMM</name>
<dbReference type="InterPro" id="IPR055371">
    <property type="entry name" value="SpaA_PFL_dom_4"/>
</dbReference>
<protein>
    <recommendedName>
        <fullName evidence="3">SpaA-like prealbumin fold domain-containing protein</fullName>
    </recommendedName>
</protein>
<comment type="caution">
    <text evidence="4">The sequence shown here is derived from an EMBL/GenBank/DDBJ whole genome shotgun (WGS) entry which is preliminary data.</text>
</comment>
<evidence type="ECO:0000256" key="1">
    <source>
        <dbReference type="SAM" id="MobiDB-lite"/>
    </source>
</evidence>
<feature type="domain" description="SpaA-like prealbumin fold" evidence="3">
    <location>
        <begin position="900"/>
        <end position="983"/>
    </location>
</feature>
<organism evidence="4 5">
    <name type="scientific">Pontibacterium sinense</name>
    <dbReference type="NCBI Taxonomy" id="2781979"/>
    <lineage>
        <taxon>Bacteria</taxon>
        <taxon>Pseudomonadati</taxon>
        <taxon>Pseudomonadota</taxon>
        <taxon>Gammaproteobacteria</taxon>
        <taxon>Oceanospirillales</taxon>
        <taxon>Oceanospirillaceae</taxon>
        <taxon>Pontibacterium</taxon>
    </lineage>
</organism>
<feature type="domain" description="SpaA-like prealbumin fold" evidence="3">
    <location>
        <begin position="677"/>
        <end position="785"/>
    </location>
</feature>
<reference evidence="4" key="1">
    <citation type="submission" date="2020-10" db="EMBL/GenBank/DDBJ databases">
        <title>Bacterium isolated from coastal waters sediment.</title>
        <authorList>
            <person name="Chen R.-J."/>
            <person name="Lu D.-C."/>
            <person name="Zhu K.-L."/>
            <person name="Du Z.-J."/>
        </authorList>
    </citation>
    <scope>NUCLEOTIDE SEQUENCE</scope>
    <source>
        <strain evidence="4">N1Y112</strain>
    </source>
</reference>
<feature type="domain" description="SpaA-like prealbumin fold" evidence="3">
    <location>
        <begin position="990"/>
        <end position="1073"/>
    </location>
</feature>
<evidence type="ECO:0000313" key="5">
    <source>
        <dbReference type="Proteomes" id="UP000640333"/>
    </source>
</evidence>
<feature type="chain" id="PRO_5035297693" description="SpaA-like prealbumin fold domain-containing protein" evidence="2">
    <location>
        <begin position="19"/>
        <end position="1124"/>
    </location>
</feature>
<sequence>MQFFVALLLAAFYGTSYAAEATQVNFTLEGCRLEKGDLVFPGGNTALIPTCTEPGWTTGNLGKNYAELDWVPHRVTLQNNNGNQTYSFLLVGDHFKNFLGWDKISVPVKSSLSDASCPELSVGPELIETAGSIGGVNDVIYRVATLTQPADTTCIYDYAQRLGIGASQFSGSSLQSALLQTDFSSGGIGERRIQLPVNEILPQELDKDMHAEQDVLNVWNLTKETSPVVHNFGDTCWINPEDFQKEVRVTIDWTVTPSLGGIEITTNIKATNPSHRTVFVEIHDEIWGDPGTGDQLLDEIDSPLIKLEPNSNGMFTHSVTLNATSVSGLRDIASATYFDSVFPNEPLPGVDIAEAFVDEIAPGDVLNATAIITDVESISGAGLSYSVDSLSAGSAAGTFQNGYVQGTETTNDVTWVSDAQSSDGFVEFNKTVYLDHPRITSGTLSDIATLDYGDPNNKLTANAHTNFSSSATTELTIEKMIDDVLTGNETVTFKFDVDKGVGQHEIVFNAGDTTKTKTLIDLAPGTYSVLELATAGFSLAAGEQNPQSVDLGTADNPVCEGSVSFFNEADPANVQVVKVTLPAGNEAGWQFTLTGPGLNGGVSDTTDVNGHANFGGIELGEGLYTMTELSQTDWDLTDVTNPDGSHDSAECTFEVDLPADAGHAFECTFENTQRGQIIITKVTEGNELLDLGGTFSFSSSPDLSLRDLVTTDSVPTDTQTVSSVLPGQYLVSEDDPALQLFALTDITCDDGNSVGDDNPLSSTYRQATINVEAGETVECVYTNTKLAAPGSIEIRKISIGGVDTFGYNGDLGPFSITTVTENVPVSDTENFVNLPAGEYVVTENDPSASGYHLSDLSCVDDKEVIGTTTWNVVNRSASISIDDGEHVVCTFTNTKNGQIIIEKQTDPDGHSQVFNFTSDYGAPFGLSDNQTKGSGDLLPGTYSVSETVPAGWKLDKATCDDGSHPNAIELDPGETVKCTFYNRLDRGQIIIEKQTDPDGHSQVFNFTSDYGSPFGLSDNQTKGSGDLLPGTYSVSETVPAGWKLDKATCDDGSHPNAIELDPGETVKCTFYNRLDRGQIIIEKQTDPDGHSQVFNFTSDYGSPFGLSDNQTKGSGDLLPGTYSV</sequence>